<feature type="domain" description="Methyltransferase small" evidence="3">
    <location>
        <begin position="203"/>
        <end position="371"/>
    </location>
</feature>
<evidence type="ECO:0000313" key="5">
    <source>
        <dbReference type="EMBL" id="NKX49015.1"/>
    </source>
</evidence>
<keyword evidence="1 5" id="KW-0489">Methyltransferase</keyword>
<dbReference type="InterPro" id="IPR058679">
    <property type="entry name" value="RlmG_N"/>
</dbReference>
<sequence>MPELDFAALRRYPDIEADNLFAHDAADRLLLDTAGDALAGSAPGQLAVIGDQYGALTLGAAARHGLAGIRVHQDALSGELALANNARTAGLANVCSSLPLAPGLLAGARVVLLRLPRSLEALEEIAWLIAAHADPAVQVYAGGMVKHMSLAMNQVLARHFSTVSAGLARQKARVLTASGPLPSGSGAFPLEAGYDVGLPQPLRVRAYGGTFGGAELDPGTRFLLPQLAGARTAGTAVDLGSGNGTVAAYLALTRPGLQVLACDQSAPAVASTAATAEANGVADRVRVLRDGALSTQPDASAGLVVLNPPFHVGNTVHTGIALKLFAAAGRVLAPGGELWSVWNSHLRYRPQLGRLVGPTRQVARNPKFTVTVSTKRAGSWNPGKIGR</sequence>
<dbReference type="Pfam" id="PF05175">
    <property type="entry name" value="MTS"/>
    <property type="match status" value="1"/>
</dbReference>
<evidence type="ECO:0000256" key="2">
    <source>
        <dbReference type="ARBA" id="ARBA00022679"/>
    </source>
</evidence>
<evidence type="ECO:0000259" key="3">
    <source>
        <dbReference type="Pfam" id="PF05175"/>
    </source>
</evidence>
<accession>A0ABX1JI63</accession>
<evidence type="ECO:0000313" key="6">
    <source>
        <dbReference type="Proteomes" id="UP000523795"/>
    </source>
</evidence>
<dbReference type="GO" id="GO:0008168">
    <property type="term" value="F:methyltransferase activity"/>
    <property type="evidence" value="ECO:0007669"/>
    <property type="project" value="UniProtKB-KW"/>
</dbReference>
<dbReference type="CDD" id="cd02440">
    <property type="entry name" value="AdoMet_MTases"/>
    <property type="match status" value="1"/>
</dbReference>
<reference evidence="5 6" key="1">
    <citation type="submission" date="2020-04" db="EMBL/GenBank/DDBJ databases">
        <authorList>
            <person name="Liu S."/>
        </authorList>
    </citation>
    <scope>NUCLEOTIDE SEQUENCE [LARGE SCALE GENOMIC DNA]</scope>
    <source>
        <strain evidence="5 6">CGMCC 1.15091</strain>
    </source>
</reference>
<evidence type="ECO:0000259" key="4">
    <source>
        <dbReference type="Pfam" id="PF26049"/>
    </source>
</evidence>
<dbReference type="InterPro" id="IPR029063">
    <property type="entry name" value="SAM-dependent_MTases_sf"/>
</dbReference>
<dbReference type="PANTHER" id="PTHR47816">
    <property type="entry name" value="RIBOSOMAL RNA SMALL SUBUNIT METHYLTRANSFERASE C"/>
    <property type="match status" value="1"/>
</dbReference>
<dbReference type="EMBL" id="JAAZSR010000001">
    <property type="protein sequence ID" value="NKX49015.1"/>
    <property type="molecule type" value="Genomic_DNA"/>
</dbReference>
<comment type="caution">
    <text evidence="5">The sequence shown here is derived from an EMBL/GenBank/DDBJ whole genome shotgun (WGS) entry which is preliminary data.</text>
</comment>
<dbReference type="GO" id="GO:0032259">
    <property type="term" value="P:methylation"/>
    <property type="evidence" value="ECO:0007669"/>
    <property type="project" value="UniProtKB-KW"/>
</dbReference>
<dbReference type="InterPro" id="IPR007848">
    <property type="entry name" value="Small_mtfrase_dom"/>
</dbReference>
<organism evidence="5 6">
    <name type="scientific">Arthrobacter deserti</name>
    <dbReference type="NCBI Taxonomy" id="1742687"/>
    <lineage>
        <taxon>Bacteria</taxon>
        <taxon>Bacillati</taxon>
        <taxon>Actinomycetota</taxon>
        <taxon>Actinomycetes</taxon>
        <taxon>Micrococcales</taxon>
        <taxon>Micrococcaceae</taxon>
        <taxon>Arthrobacter</taxon>
    </lineage>
</organism>
<dbReference type="InterPro" id="IPR046977">
    <property type="entry name" value="RsmC/RlmG"/>
</dbReference>
<feature type="domain" description="RlmG N-terminal" evidence="4">
    <location>
        <begin position="8"/>
        <end position="177"/>
    </location>
</feature>
<dbReference type="SUPFAM" id="SSF53335">
    <property type="entry name" value="S-adenosyl-L-methionine-dependent methyltransferases"/>
    <property type="match status" value="1"/>
</dbReference>
<evidence type="ECO:0000256" key="1">
    <source>
        <dbReference type="ARBA" id="ARBA00022603"/>
    </source>
</evidence>
<keyword evidence="2" id="KW-0808">Transferase</keyword>
<dbReference type="Pfam" id="PF26049">
    <property type="entry name" value="RLMG_N"/>
    <property type="match status" value="1"/>
</dbReference>
<protein>
    <submittedName>
        <fullName evidence="5">Methyltransferase</fullName>
    </submittedName>
</protein>
<dbReference type="PANTHER" id="PTHR47816:SF5">
    <property type="entry name" value="RIBOSOMAL RNA LARGE SUBUNIT METHYLTRANSFERASE G"/>
    <property type="match status" value="1"/>
</dbReference>
<name>A0ABX1JI63_9MICC</name>
<dbReference type="Gene3D" id="3.40.50.150">
    <property type="entry name" value="Vaccinia Virus protein VP39"/>
    <property type="match status" value="2"/>
</dbReference>
<gene>
    <name evidence="5" type="ORF">HER39_00105</name>
</gene>
<keyword evidence="6" id="KW-1185">Reference proteome</keyword>
<proteinExistence type="predicted"/>
<dbReference type="Proteomes" id="UP000523795">
    <property type="component" value="Unassembled WGS sequence"/>
</dbReference>